<dbReference type="InterPro" id="IPR025753">
    <property type="entry name" value="AAA_N_dom"/>
</dbReference>
<feature type="non-terminal residue" evidence="3">
    <location>
        <position position="245"/>
    </location>
</feature>
<dbReference type="InterPro" id="IPR050747">
    <property type="entry name" value="Mitochondrial_chaperone_BCS1"/>
</dbReference>
<evidence type="ECO:0000256" key="1">
    <source>
        <dbReference type="ARBA" id="ARBA00022801"/>
    </source>
</evidence>
<dbReference type="RefSeq" id="XP_016467637.1">
    <property type="nucleotide sequence ID" value="XM_016612151.1"/>
</dbReference>
<feature type="domain" description="AAA-type ATPase N-terminal" evidence="2">
    <location>
        <begin position="33"/>
        <end position="122"/>
    </location>
</feature>
<dbReference type="PaxDb" id="4097-A0A1S3ZTE2"/>
<dbReference type="STRING" id="4097.A0A1S3ZTE2"/>
<name>A0A1S3ZTE2_TOBAC</name>
<dbReference type="Pfam" id="PF14363">
    <property type="entry name" value="AAA_assoc"/>
    <property type="match status" value="1"/>
</dbReference>
<sequence length="245" mass="28685">MAKEPETGEFYIEAYASLSATITLFQTILNQVIPLQIQNYIVSKILSYFRPHSSNITLAIEEKEGVVTNEVYATAEIYLSAKTAPNFNVSKRPKDPKVNVKFANCWKITDSFEGIELVWRFVHDTEKKTMTKYEYDTGMFPNEKRYFELSFNKQYKDKIMNRYIPFVLNKAKDMFHEKKVVKLHSLANILTYNSKPWDSVNLEHPSTFDTLALEPALKKSIIEDLDRFLKRKDLLKFGKFFVPHR</sequence>
<dbReference type="PANTHER" id="PTHR23070">
    <property type="entry name" value="BCS1 AAA-TYPE ATPASE"/>
    <property type="match status" value="1"/>
</dbReference>
<organism evidence="3">
    <name type="scientific">Nicotiana tabacum</name>
    <name type="common">Common tobacco</name>
    <dbReference type="NCBI Taxonomy" id="4097"/>
    <lineage>
        <taxon>Eukaryota</taxon>
        <taxon>Viridiplantae</taxon>
        <taxon>Streptophyta</taxon>
        <taxon>Embryophyta</taxon>
        <taxon>Tracheophyta</taxon>
        <taxon>Spermatophyta</taxon>
        <taxon>Magnoliopsida</taxon>
        <taxon>eudicotyledons</taxon>
        <taxon>Gunneridae</taxon>
        <taxon>Pentapetalae</taxon>
        <taxon>asterids</taxon>
        <taxon>lamiids</taxon>
        <taxon>Solanales</taxon>
        <taxon>Solanaceae</taxon>
        <taxon>Nicotianoideae</taxon>
        <taxon>Nicotianeae</taxon>
        <taxon>Nicotiana</taxon>
    </lineage>
</organism>
<dbReference type="OMA" id="MIERHIL"/>
<protein>
    <submittedName>
        <fullName evidence="3">AAA-ATPase At5g17760-like</fullName>
    </submittedName>
</protein>
<evidence type="ECO:0000259" key="2">
    <source>
        <dbReference type="Pfam" id="PF14363"/>
    </source>
</evidence>
<evidence type="ECO:0000313" key="3">
    <source>
        <dbReference type="RefSeq" id="XP_016467637.1"/>
    </source>
</evidence>
<dbReference type="GO" id="GO:0016787">
    <property type="term" value="F:hydrolase activity"/>
    <property type="evidence" value="ECO:0007669"/>
    <property type="project" value="UniProtKB-KW"/>
</dbReference>
<dbReference type="OrthoDB" id="10251412at2759"/>
<dbReference type="KEGG" id="nta:107790246"/>
<proteinExistence type="predicted"/>
<gene>
    <name evidence="3" type="primary">LOC107790246</name>
</gene>
<accession>A0A1S3ZTE2</accession>
<reference evidence="3" key="1">
    <citation type="submission" date="2025-08" db="UniProtKB">
        <authorList>
            <consortium name="RefSeq"/>
        </authorList>
    </citation>
    <scope>IDENTIFICATION</scope>
</reference>
<dbReference type="AlphaFoldDB" id="A0A1S3ZTE2"/>
<keyword evidence="1" id="KW-0378">Hydrolase</keyword>